<evidence type="ECO:0008006" key="5">
    <source>
        <dbReference type="Google" id="ProtNLM"/>
    </source>
</evidence>
<dbReference type="PANTHER" id="PTHR11941">
    <property type="entry name" value="ENOYL-COA HYDRATASE-RELATED"/>
    <property type="match status" value="1"/>
</dbReference>
<dbReference type="EMBL" id="AMQN01003636">
    <property type="status" value="NOT_ANNOTATED_CDS"/>
    <property type="molecule type" value="Genomic_DNA"/>
</dbReference>
<reference evidence="4" key="1">
    <citation type="submission" date="2012-12" db="EMBL/GenBank/DDBJ databases">
        <authorList>
            <person name="Hellsten U."/>
            <person name="Grimwood J."/>
            <person name="Chapman J.A."/>
            <person name="Shapiro H."/>
            <person name="Aerts A."/>
            <person name="Otillar R.P."/>
            <person name="Terry A.Y."/>
            <person name="Boore J.L."/>
            <person name="Simakov O."/>
            <person name="Marletaz F."/>
            <person name="Cho S.-J."/>
            <person name="Edsinger-Gonzales E."/>
            <person name="Havlak P."/>
            <person name="Kuo D.-H."/>
            <person name="Larsson T."/>
            <person name="Lv J."/>
            <person name="Arendt D."/>
            <person name="Savage R."/>
            <person name="Osoegawa K."/>
            <person name="de Jong P."/>
            <person name="Lindberg D.R."/>
            <person name="Seaver E.C."/>
            <person name="Weisblat D.A."/>
            <person name="Putnam N.H."/>
            <person name="Grigoriev I.V."/>
            <person name="Rokhsar D.S."/>
        </authorList>
    </citation>
    <scope>NUCLEOTIDE SEQUENCE</scope>
    <source>
        <strain evidence="4">I ESC-2004</strain>
    </source>
</reference>
<proteinExistence type="predicted"/>
<keyword evidence="4" id="KW-1185">Reference proteome</keyword>
<dbReference type="CDD" id="cd06558">
    <property type="entry name" value="crotonase-like"/>
    <property type="match status" value="1"/>
</dbReference>
<dbReference type="STRING" id="283909.R7T3M1"/>
<dbReference type="GO" id="GO:0004165">
    <property type="term" value="F:delta(3)-delta(2)-enoyl-CoA isomerase activity"/>
    <property type="evidence" value="ECO:0007669"/>
    <property type="project" value="TreeGrafter"/>
</dbReference>
<dbReference type="OrthoDB" id="1696280at2759"/>
<evidence type="ECO:0000313" key="4">
    <source>
        <dbReference type="Proteomes" id="UP000014760"/>
    </source>
</evidence>
<dbReference type="EMBL" id="KB312379">
    <property type="protein sequence ID" value="ELT87308.1"/>
    <property type="molecule type" value="Genomic_DNA"/>
</dbReference>
<dbReference type="Gene3D" id="3.90.226.10">
    <property type="entry name" value="2-enoyl-CoA Hydratase, Chain A, domain 1"/>
    <property type="match status" value="1"/>
</dbReference>
<dbReference type="OMA" id="ELITYHA"/>
<dbReference type="Proteomes" id="UP000014760">
    <property type="component" value="Unassembled WGS sequence"/>
</dbReference>
<organism evidence="2">
    <name type="scientific">Capitella teleta</name>
    <name type="common">Polychaete worm</name>
    <dbReference type="NCBI Taxonomy" id="283909"/>
    <lineage>
        <taxon>Eukaryota</taxon>
        <taxon>Metazoa</taxon>
        <taxon>Spiralia</taxon>
        <taxon>Lophotrochozoa</taxon>
        <taxon>Annelida</taxon>
        <taxon>Polychaeta</taxon>
        <taxon>Sedentaria</taxon>
        <taxon>Scolecida</taxon>
        <taxon>Capitellidae</taxon>
        <taxon>Capitella</taxon>
    </lineage>
</organism>
<gene>
    <name evidence="2" type="ORF">CAPTEDRAFT_21005</name>
</gene>
<protein>
    <recommendedName>
        <fullName evidence="5">Enoyl-CoA hydratase</fullName>
    </recommendedName>
</protein>
<dbReference type="GO" id="GO:0005777">
    <property type="term" value="C:peroxisome"/>
    <property type="evidence" value="ECO:0007669"/>
    <property type="project" value="TreeGrafter"/>
</dbReference>
<reference evidence="2 4" key="2">
    <citation type="journal article" date="2013" name="Nature">
        <title>Insights into bilaterian evolution from three spiralian genomes.</title>
        <authorList>
            <person name="Simakov O."/>
            <person name="Marletaz F."/>
            <person name="Cho S.J."/>
            <person name="Edsinger-Gonzales E."/>
            <person name="Havlak P."/>
            <person name="Hellsten U."/>
            <person name="Kuo D.H."/>
            <person name="Larsson T."/>
            <person name="Lv J."/>
            <person name="Arendt D."/>
            <person name="Savage R."/>
            <person name="Osoegawa K."/>
            <person name="de Jong P."/>
            <person name="Grimwood J."/>
            <person name="Chapman J.A."/>
            <person name="Shapiro H."/>
            <person name="Aerts A."/>
            <person name="Otillar R.P."/>
            <person name="Terry A.Y."/>
            <person name="Boore J.L."/>
            <person name="Grigoriev I.V."/>
            <person name="Lindberg D.R."/>
            <person name="Seaver E.C."/>
            <person name="Weisblat D.A."/>
            <person name="Putnam N.H."/>
            <person name="Rokhsar D.S."/>
        </authorList>
    </citation>
    <scope>NUCLEOTIDE SEQUENCE</scope>
    <source>
        <strain evidence="2 4">I ESC-2004</strain>
    </source>
</reference>
<dbReference type="PANTHER" id="PTHR11941:SF75">
    <property type="entry name" value="ENOYL-COA HYDRATASE_ISOMERASE FAMILY PROTEIN"/>
    <property type="match status" value="1"/>
</dbReference>
<dbReference type="InterPro" id="IPR001753">
    <property type="entry name" value="Enoyl-CoA_hydra/iso"/>
</dbReference>
<dbReference type="InterPro" id="IPR029045">
    <property type="entry name" value="ClpP/crotonase-like_dom_sf"/>
</dbReference>
<evidence type="ECO:0000313" key="2">
    <source>
        <dbReference type="EMBL" id="ELT87308.1"/>
    </source>
</evidence>
<dbReference type="GO" id="GO:0006635">
    <property type="term" value="P:fatty acid beta-oxidation"/>
    <property type="evidence" value="ECO:0007669"/>
    <property type="project" value="TreeGrafter"/>
</dbReference>
<dbReference type="EnsemblMetazoa" id="CapteT21005">
    <property type="protein sequence ID" value="CapteP21005"/>
    <property type="gene ID" value="CapteG21005"/>
</dbReference>
<evidence type="ECO:0000256" key="1">
    <source>
        <dbReference type="SAM" id="Phobius"/>
    </source>
</evidence>
<dbReference type="SUPFAM" id="SSF52096">
    <property type="entry name" value="ClpP/crotonase"/>
    <property type="match status" value="1"/>
</dbReference>
<dbReference type="AlphaFoldDB" id="R7T3M1"/>
<dbReference type="HOGENOM" id="CLU_009834_3_2_1"/>
<name>R7T3M1_CAPTE</name>
<reference evidence="3" key="3">
    <citation type="submission" date="2015-06" db="UniProtKB">
        <authorList>
            <consortium name="EnsemblMetazoa"/>
        </authorList>
    </citation>
    <scope>IDENTIFICATION</scope>
</reference>
<keyword evidence="1" id="KW-0472">Membrane</keyword>
<evidence type="ECO:0000313" key="3">
    <source>
        <dbReference type="EnsemblMetazoa" id="CapteP21005"/>
    </source>
</evidence>
<feature type="transmembrane region" description="Helical" evidence="1">
    <location>
        <begin position="92"/>
        <end position="116"/>
    </location>
</feature>
<keyword evidence="1" id="KW-1133">Transmembrane helix</keyword>
<accession>R7T3M1</accession>
<dbReference type="Pfam" id="PF00378">
    <property type="entry name" value="ECH_1"/>
    <property type="match status" value="1"/>
</dbReference>
<sequence>MASKRVFLEIRENFAVLTLNDGDKNVLNLDVLNQFNDALDQVVQDGSIDALITSGGSGRFYSNGIDLEWLGGQTVEVANLFMSELSKLVYRILTFPVITVAAVNGHAFAGGAFLMFSHDYVVMNESRGWVSINEVHLPSRIPFALLDMLKCKIPLGLAQTEIIAFGKRLTAERGVQLGVVHKTAPKESLVECGMEMASAALSVGPLDRTSLGWMKRDLYENVNRSKTEFNARLLSKL</sequence>
<keyword evidence="1" id="KW-0812">Transmembrane</keyword>